<dbReference type="PANTHER" id="PTHR30098:SF2">
    <property type="entry name" value="LEUCYL_PHENYLALANYL-TRNA--PROTEIN TRANSFERASE"/>
    <property type="match status" value="1"/>
</dbReference>
<evidence type="ECO:0000256" key="2">
    <source>
        <dbReference type="ARBA" id="ARBA00022679"/>
    </source>
</evidence>
<dbReference type="InterPro" id="IPR004616">
    <property type="entry name" value="Leu/Phe-tRNA_Trfase"/>
</dbReference>
<comment type="catalytic activity">
    <reaction evidence="4">
        <text>L-phenylalanyl-tRNA(Phe) + an N-terminal L-alpha-aminoacyl-[protein] = an N-terminal L-phenylalanyl-L-alpha-aminoacyl-[protein] + tRNA(Phe)</text>
        <dbReference type="Rhea" id="RHEA:43632"/>
        <dbReference type="Rhea" id="RHEA-COMP:9668"/>
        <dbReference type="Rhea" id="RHEA-COMP:9699"/>
        <dbReference type="Rhea" id="RHEA-COMP:10636"/>
        <dbReference type="Rhea" id="RHEA-COMP:10637"/>
        <dbReference type="ChEBI" id="CHEBI:78442"/>
        <dbReference type="ChEBI" id="CHEBI:78531"/>
        <dbReference type="ChEBI" id="CHEBI:78597"/>
        <dbReference type="ChEBI" id="CHEBI:83561"/>
        <dbReference type="EC" id="2.3.2.6"/>
    </reaction>
</comment>
<dbReference type="Gene3D" id="3.40.630.70">
    <property type="entry name" value="Leucyl/phenylalanyl-tRNA-protein transferase, C-terminal domain"/>
    <property type="match status" value="1"/>
</dbReference>
<comment type="catalytic activity">
    <reaction evidence="4">
        <text>N-terminal L-lysyl-[protein] + L-leucyl-tRNA(Leu) = N-terminal L-leucyl-L-lysyl-[protein] + tRNA(Leu) + H(+)</text>
        <dbReference type="Rhea" id="RHEA:12340"/>
        <dbReference type="Rhea" id="RHEA-COMP:9613"/>
        <dbReference type="Rhea" id="RHEA-COMP:9622"/>
        <dbReference type="Rhea" id="RHEA-COMP:12670"/>
        <dbReference type="Rhea" id="RHEA-COMP:12671"/>
        <dbReference type="ChEBI" id="CHEBI:15378"/>
        <dbReference type="ChEBI" id="CHEBI:65249"/>
        <dbReference type="ChEBI" id="CHEBI:78442"/>
        <dbReference type="ChEBI" id="CHEBI:78494"/>
        <dbReference type="ChEBI" id="CHEBI:133043"/>
        <dbReference type="EC" id="2.3.2.6"/>
    </reaction>
</comment>
<evidence type="ECO:0000256" key="1">
    <source>
        <dbReference type="ARBA" id="ARBA00022490"/>
    </source>
</evidence>
<dbReference type="RefSeq" id="WP_400878254.1">
    <property type="nucleotide sequence ID" value="NZ_JBIWXY010000001.1"/>
</dbReference>
<keyword evidence="6" id="KW-1185">Reference proteome</keyword>
<dbReference type="HAMAP" id="MF_00688">
    <property type="entry name" value="Leu_Phe_trans"/>
    <property type="match status" value="1"/>
</dbReference>
<dbReference type="InterPro" id="IPR016181">
    <property type="entry name" value="Acyl_CoA_acyltransferase"/>
</dbReference>
<dbReference type="InterPro" id="IPR042221">
    <property type="entry name" value="Leu/Phe-tRNA_Trfase_N"/>
</dbReference>
<dbReference type="GO" id="GO:0008914">
    <property type="term" value="F:leucyl-tRNA--protein transferase activity"/>
    <property type="evidence" value="ECO:0007669"/>
    <property type="project" value="UniProtKB-EC"/>
</dbReference>
<dbReference type="Proteomes" id="UP001617669">
    <property type="component" value="Unassembled WGS sequence"/>
</dbReference>
<dbReference type="Pfam" id="PF03588">
    <property type="entry name" value="Leu_Phe_trans"/>
    <property type="match status" value="1"/>
</dbReference>
<comment type="function">
    <text evidence="4">Functions in the N-end rule pathway of protein degradation where it conjugates Leu, Phe and, less efficiently, Met from aminoacyl-tRNAs to the N-termini of proteins containing an N-terminal arginine or lysine.</text>
</comment>
<dbReference type="SUPFAM" id="SSF55729">
    <property type="entry name" value="Acyl-CoA N-acyltransferases (Nat)"/>
    <property type="match status" value="1"/>
</dbReference>
<dbReference type="EC" id="2.3.2.6" evidence="4"/>
<dbReference type="PANTHER" id="PTHR30098">
    <property type="entry name" value="LEUCYL/PHENYLALANYL-TRNA--PROTEIN TRANSFERASE"/>
    <property type="match status" value="1"/>
</dbReference>
<organism evidence="5 6">
    <name type="scientific">Methylobacillus methanolivorans</name>
    <dbReference type="NCBI Taxonomy" id="1848927"/>
    <lineage>
        <taxon>Bacteria</taxon>
        <taxon>Pseudomonadati</taxon>
        <taxon>Pseudomonadota</taxon>
        <taxon>Betaproteobacteria</taxon>
        <taxon>Nitrosomonadales</taxon>
        <taxon>Methylophilaceae</taxon>
        <taxon>Methylobacillus</taxon>
    </lineage>
</organism>
<evidence type="ECO:0000313" key="5">
    <source>
        <dbReference type="EMBL" id="MFJ5444857.1"/>
    </source>
</evidence>
<evidence type="ECO:0000256" key="4">
    <source>
        <dbReference type="HAMAP-Rule" id="MF_00688"/>
    </source>
</evidence>
<dbReference type="InterPro" id="IPR042203">
    <property type="entry name" value="Leu/Phe-tRNA_Trfase_C"/>
</dbReference>
<evidence type="ECO:0000256" key="3">
    <source>
        <dbReference type="ARBA" id="ARBA00023315"/>
    </source>
</evidence>
<keyword evidence="1 4" id="KW-0963">Cytoplasm</keyword>
<dbReference type="EMBL" id="JBIWXY010000001">
    <property type="protein sequence ID" value="MFJ5444857.1"/>
    <property type="molecule type" value="Genomic_DNA"/>
</dbReference>
<sequence length="231" mass="26194">MSHQYYRLPGGLVRALQDNTPFPPLEAALQEPNGLLAIGGDLSAERLLSAYQQGIFPWFSEGEPILWWSPDPRMVLFPTELKISRSLAKRLKRQDYEIRFNSAFSDVIAACSATPREGQDGTWITHDIMQGYTELHRLGYAHSAETWMDGKLVGGLYGIRIGRMFYGESMFHHVTDASKLAFVHMVQHLQTLGCGMIDCQMKTQHLASLGAREIPRAEFSQRLRELIHYPT</sequence>
<keyword evidence="3 4" id="KW-0012">Acyltransferase</keyword>
<dbReference type="NCBIfam" id="TIGR00667">
    <property type="entry name" value="aat"/>
    <property type="match status" value="1"/>
</dbReference>
<reference evidence="5 6" key="1">
    <citation type="submission" date="2024-11" db="EMBL/GenBank/DDBJ databases">
        <authorList>
            <person name="Kaparullina E.N."/>
            <person name="Delegan Y.A."/>
            <person name="Doronina N.V."/>
        </authorList>
    </citation>
    <scope>NUCLEOTIDE SEQUENCE [LARGE SCALE GENOMIC DNA]</scope>
    <source>
        <strain evidence="5 6">7sh_L</strain>
    </source>
</reference>
<protein>
    <recommendedName>
        <fullName evidence="4">Leucyl/phenylalanyl-tRNA--protein transferase</fullName>
        <ecNumber evidence="4">2.3.2.6</ecNumber>
    </recommendedName>
    <alternativeName>
        <fullName evidence="4">L/F-transferase</fullName>
    </alternativeName>
    <alternativeName>
        <fullName evidence="4">Leucyltransferase</fullName>
    </alternativeName>
    <alternativeName>
        <fullName evidence="4">Phenyalanyltransferase</fullName>
    </alternativeName>
</protein>
<evidence type="ECO:0000313" key="6">
    <source>
        <dbReference type="Proteomes" id="UP001617669"/>
    </source>
</evidence>
<comment type="subcellular location">
    <subcellularLocation>
        <location evidence="4">Cytoplasm</location>
    </subcellularLocation>
</comment>
<comment type="caution">
    <text evidence="5">The sequence shown here is derived from an EMBL/GenBank/DDBJ whole genome shotgun (WGS) entry which is preliminary data.</text>
</comment>
<comment type="catalytic activity">
    <reaction evidence="4">
        <text>N-terminal L-arginyl-[protein] + L-leucyl-tRNA(Leu) = N-terminal L-leucyl-L-arginyl-[protein] + tRNA(Leu) + H(+)</text>
        <dbReference type="Rhea" id="RHEA:50416"/>
        <dbReference type="Rhea" id="RHEA-COMP:9613"/>
        <dbReference type="Rhea" id="RHEA-COMP:9622"/>
        <dbReference type="Rhea" id="RHEA-COMP:12672"/>
        <dbReference type="Rhea" id="RHEA-COMP:12673"/>
        <dbReference type="ChEBI" id="CHEBI:15378"/>
        <dbReference type="ChEBI" id="CHEBI:64719"/>
        <dbReference type="ChEBI" id="CHEBI:78442"/>
        <dbReference type="ChEBI" id="CHEBI:78494"/>
        <dbReference type="ChEBI" id="CHEBI:133044"/>
        <dbReference type="EC" id="2.3.2.6"/>
    </reaction>
</comment>
<dbReference type="Gene3D" id="3.30.70.3550">
    <property type="entry name" value="Leucyl/phenylalanyl-tRNA-protein transferase, N-terminal domain"/>
    <property type="match status" value="1"/>
</dbReference>
<comment type="similarity">
    <text evidence="4">Belongs to the L/F-transferase family.</text>
</comment>
<name>A0ABW8GHL3_9PROT</name>
<accession>A0ABW8GHL3</accession>
<gene>
    <name evidence="4 5" type="primary">aat</name>
    <name evidence="5" type="ORF">ACIKP9_01295</name>
</gene>
<proteinExistence type="inferred from homology"/>
<keyword evidence="2 4" id="KW-0808">Transferase</keyword>